<dbReference type="GO" id="GO:0045944">
    <property type="term" value="P:positive regulation of transcription by RNA polymerase II"/>
    <property type="evidence" value="ECO:0007669"/>
    <property type="project" value="TreeGrafter"/>
</dbReference>
<organism evidence="4 5">
    <name type="scientific">Elsinoe australis</name>
    <dbReference type="NCBI Taxonomy" id="40998"/>
    <lineage>
        <taxon>Eukaryota</taxon>
        <taxon>Fungi</taxon>
        <taxon>Dikarya</taxon>
        <taxon>Ascomycota</taxon>
        <taxon>Pezizomycotina</taxon>
        <taxon>Dothideomycetes</taxon>
        <taxon>Dothideomycetidae</taxon>
        <taxon>Myriangiales</taxon>
        <taxon>Elsinoaceae</taxon>
        <taxon>Elsinoe</taxon>
    </lineage>
</organism>
<dbReference type="PANTHER" id="PTHR37534:SF3">
    <property type="entry name" value="ZN(II)2CYS6 TRANSCRIPTION FACTOR (EUROFUNG)"/>
    <property type="match status" value="1"/>
</dbReference>
<evidence type="ECO:0000256" key="3">
    <source>
        <dbReference type="SAM" id="MobiDB-lite"/>
    </source>
</evidence>
<gene>
    <name evidence="4" type="ORF">C1H76_8997</name>
</gene>
<comment type="subcellular location">
    <subcellularLocation>
        <location evidence="1">Nucleus</location>
    </subcellularLocation>
</comment>
<dbReference type="GO" id="GO:0003700">
    <property type="term" value="F:DNA-binding transcription factor activity"/>
    <property type="evidence" value="ECO:0007669"/>
    <property type="project" value="TreeGrafter"/>
</dbReference>
<keyword evidence="2" id="KW-0539">Nucleus</keyword>
<dbReference type="AlphaFoldDB" id="A0A4U7AQR9"/>
<accession>A0A4U7AQR9</accession>
<evidence type="ECO:0000313" key="4">
    <source>
        <dbReference type="EMBL" id="TKX18736.1"/>
    </source>
</evidence>
<evidence type="ECO:0000313" key="5">
    <source>
        <dbReference type="Proteomes" id="UP000308133"/>
    </source>
</evidence>
<sequence>MRPTSVGIETTSEHLERAATPQSSTPNGSSFTTQQADYILPRSTASEDHRGPSQSDLSRWPEATAPDLVDQQDDLTIPSLDAQMDPSLHLGYDTSMFEASPNSSFDPSVTAEAATLWWINVLAGDASEHDFESHLDSVPHIADSGRLQSISEHQDGMQQDAGHDKDDPDRITLTHHETELLRHFVTQTSSLIDMTDPDRHFAIQVSQMALKNRGLLTAILALSARHLCLRQGDMPGTHHLTSDRTTSVKYYHETLQYLRREMSNANFLRSDELLATVLAISTYEMIDGYGQGWERHLKGVFWIQFSQRIHGESTGLKARIWWA</sequence>
<dbReference type="GO" id="GO:0005634">
    <property type="term" value="C:nucleus"/>
    <property type="evidence" value="ECO:0007669"/>
    <property type="project" value="UniProtKB-SubCell"/>
</dbReference>
<dbReference type="EMBL" id="PTQR01000126">
    <property type="protein sequence ID" value="TKX18736.1"/>
    <property type="molecule type" value="Genomic_DNA"/>
</dbReference>
<evidence type="ECO:0000256" key="2">
    <source>
        <dbReference type="ARBA" id="ARBA00023242"/>
    </source>
</evidence>
<dbReference type="Pfam" id="PF11951">
    <property type="entry name" value="Fungal_trans_2"/>
    <property type="match status" value="1"/>
</dbReference>
<comment type="caution">
    <text evidence="4">The sequence shown here is derived from an EMBL/GenBank/DDBJ whole genome shotgun (WGS) entry which is preliminary data.</text>
</comment>
<protein>
    <submittedName>
        <fullName evidence="4">Uncharacterized protein</fullName>
    </submittedName>
</protein>
<dbReference type="GO" id="GO:0000976">
    <property type="term" value="F:transcription cis-regulatory region binding"/>
    <property type="evidence" value="ECO:0007669"/>
    <property type="project" value="TreeGrafter"/>
</dbReference>
<dbReference type="Proteomes" id="UP000308133">
    <property type="component" value="Unassembled WGS sequence"/>
</dbReference>
<name>A0A4U7AQR9_9PEZI</name>
<dbReference type="InterPro" id="IPR021858">
    <property type="entry name" value="Fun_TF"/>
</dbReference>
<reference evidence="4 5" key="1">
    <citation type="submission" date="2018-02" db="EMBL/GenBank/DDBJ databases">
        <title>Draft genome sequences of Elsinoe sp., causing black scab on jojoba.</title>
        <authorList>
            <person name="Stodart B."/>
            <person name="Jeffress S."/>
            <person name="Ash G."/>
            <person name="Arun Chinnappa K."/>
        </authorList>
    </citation>
    <scope>NUCLEOTIDE SEQUENCE [LARGE SCALE GENOMIC DNA]</scope>
    <source>
        <strain evidence="4 5">Hillstone_2</strain>
    </source>
</reference>
<feature type="compositionally biased region" description="Polar residues" evidence="3">
    <location>
        <begin position="20"/>
        <end position="36"/>
    </location>
</feature>
<evidence type="ECO:0000256" key="1">
    <source>
        <dbReference type="ARBA" id="ARBA00004123"/>
    </source>
</evidence>
<dbReference type="PANTHER" id="PTHR37534">
    <property type="entry name" value="TRANSCRIPTIONAL ACTIVATOR PROTEIN UGA3"/>
    <property type="match status" value="1"/>
</dbReference>
<feature type="region of interest" description="Disordered" evidence="3">
    <location>
        <begin position="1"/>
        <end position="61"/>
    </location>
</feature>
<proteinExistence type="predicted"/>